<comment type="similarity">
    <text evidence="2">Belongs to the HAK/KUP transporter (TC 2.A.72.3) family.</text>
</comment>
<dbReference type="InterPro" id="IPR003855">
    <property type="entry name" value="K+_transporter"/>
</dbReference>
<protein>
    <recommendedName>
        <fullName evidence="4">K+ potassium transporter integral membrane domain-containing protein</fullName>
    </recommendedName>
</protein>
<feature type="domain" description="K+ potassium transporter integral membrane" evidence="4">
    <location>
        <begin position="58"/>
        <end position="144"/>
    </location>
</feature>
<dbReference type="STRING" id="4072.A0A2G2ZW72"/>
<keyword evidence="3" id="KW-0472">Membrane</keyword>
<feature type="transmembrane region" description="Helical" evidence="3">
    <location>
        <begin position="54"/>
        <end position="73"/>
    </location>
</feature>
<comment type="caution">
    <text evidence="5">The sequence shown here is derived from an EMBL/GenBank/DDBJ whole genome shotgun (WGS) entry which is preliminary data.</text>
</comment>
<dbReference type="Proteomes" id="UP000222542">
    <property type="component" value="Unassembled WGS sequence"/>
</dbReference>
<feature type="transmembrane region" description="Helical" evidence="3">
    <location>
        <begin position="85"/>
        <end position="105"/>
    </location>
</feature>
<keyword evidence="3" id="KW-0812">Transmembrane</keyword>
<accession>A0A2G2ZW72</accession>
<keyword evidence="3" id="KW-1133">Transmembrane helix</keyword>
<dbReference type="GO" id="GO:0005886">
    <property type="term" value="C:plasma membrane"/>
    <property type="evidence" value="ECO:0007669"/>
    <property type="project" value="UniProtKB-SubCell"/>
</dbReference>
<dbReference type="EMBL" id="AYRZ02000003">
    <property type="protein sequence ID" value="PHT86227.1"/>
    <property type="molecule type" value="Genomic_DNA"/>
</dbReference>
<evidence type="ECO:0000313" key="5">
    <source>
        <dbReference type="EMBL" id="PHT86227.1"/>
    </source>
</evidence>
<dbReference type="Pfam" id="PF02705">
    <property type="entry name" value="K_trans"/>
    <property type="match status" value="1"/>
</dbReference>
<dbReference type="Gramene" id="PHT86227">
    <property type="protein sequence ID" value="PHT86227"/>
    <property type="gene ID" value="T459_08333"/>
</dbReference>
<evidence type="ECO:0000256" key="2">
    <source>
        <dbReference type="ARBA" id="ARBA00008440"/>
    </source>
</evidence>
<evidence type="ECO:0000313" key="6">
    <source>
        <dbReference type="Proteomes" id="UP000222542"/>
    </source>
</evidence>
<evidence type="ECO:0000256" key="1">
    <source>
        <dbReference type="ARBA" id="ARBA00004651"/>
    </source>
</evidence>
<dbReference type="InterPro" id="IPR053951">
    <property type="entry name" value="K_trans_N"/>
</dbReference>
<organism evidence="5 6">
    <name type="scientific">Capsicum annuum</name>
    <name type="common">Capsicum pepper</name>
    <dbReference type="NCBI Taxonomy" id="4072"/>
    <lineage>
        <taxon>Eukaryota</taxon>
        <taxon>Viridiplantae</taxon>
        <taxon>Streptophyta</taxon>
        <taxon>Embryophyta</taxon>
        <taxon>Tracheophyta</taxon>
        <taxon>Spermatophyta</taxon>
        <taxon>Magnoliopsida</taxon>
        <taxon>eudicotyledons</taxon>
        <taxon>Gunneridae</taxon>
        <taxon>Pentapetalae</taxon>
        <taxon>asterids</taxon>
        <taxon>lamiids</taxon>
        <taxon>Solanales</taxon>
        <taxon>Solanaceae</taxon>
        <taxon>Solanoideae</taxon>
        <taxon>Capsiceae</taxon>
        <taxon>Capsicum</taxon>
    </lineage>
</organism>
<reference evidence="5 6" key="2">
    <citation type="journal article" date="2017" name="Genome Biol.">
        <title>New reference genome sequences of hot pepper reveal the massive evolution of plant disease-resistance genes by retroduplication.</title>
        <authorList>
            <person name="Kim S."/>
            <person name="Park J."/>
            <person name="Yeom S.I."/>
            <person name="Kim Y.M."/>
            <person name="Seo E."/>
            <person name="Kim K.T."/>
            <person name="Kim M.S."/>
            <person name="Lee J.M."/>
            <person name="Cheong K."/>
            <person name="Shin H.S."/>
            <person name="Kim S.B."/>
            <person name="Han K."/>
            <person name="Lee J."/>
            <person name="Park M."/>
            <person name="Lee H.A."/>
            <person name="Lee H.Y."/>
            <person name="Lee Y."/>
            <person name="Oh S."/>
            <person name="Lee J.H."/>
            <person name="Choi E."/>
            <person name="Choi E."/>
            <person name="Lee S.E."/>
            <person name="Jeon J."/>
            <person name="Kim H."/>
            <person name="Choi G."/>
            <person name="Song H."/>
            <person name="Lee J."/>
            <person name="Lee S.C."/>
            <person name="Kwon J.K."/>
            <person name="Lee H.Y."/>
            <person name="Koo N."/>
            <person name="Hong Y."/>
            <person name="Kim R.W."/>
            <person name="Kang W.H."/>
            <person name="Huh J.H."/>
            <person name="Kang B.C."/>
            <person name="Yang T.J."/>
            <person name="Lee Y.H."/>
            <person name="Bennetzen J.L."/>
            <person name="Choi D."/>
        </authorList>
    </citation>
    <scope>NUCLEOTIDE SEQUENCE [LARGE SCALE GENOMIC DNA]</scope>
    <source>
        <strain evidence="6">cv. CM334</strain>
    </source>
</reference>
<reference evidence="5 6" key="1">
    <citation type="journal article" date="2014" name="Nat. Genet.">
        <title>Genome sequence of the hot pepper provides insights into the evolution of pungency in Capsicum species.</title>
        <authorList>
            <person name="Kim S."/>
            <person name="Park M."/>
            <person name="Yeom S.I."/>
            <person name="Kim Y.M."/>
            <person name="Lee J.M."/>
            <person name="Lee H.A."/>
            <person name="Seo E."/>
            <person name="Choi J."/>
            <person name="Cheong K."/>
            <person name="Kim K.T."/>
            <person name="Jung K."/>
            <person name="Lee G.W."/>
            <person name="Oh S.K."/>
            <person name="Bae C."/>
            <person name="Kim S.B."/>
            <person name="Lee H.Y."/>
            <person name="Kim S.Y."/>
            <person name="Kim M.S."/>
            <person name="Kang B.C."/>
            <person name="Jo Y.D."/>
            <person name="Yang H.B."/>
            <person name="Jeong H.J."/>
            <person name="Kang W.H."/>
            <person name="Kwon J.K."/>
            <person name="Shin C."/>
            <person name="Lim J.Y."/>
            <person name="Park J.H."/>
            <person name="Huh J.H."/>
            <person name="Kim J.S."/>
            <person name="Kim B.D."/>
            <person name="Cohen O."/>
            <person name="Paran I."/>
            <person name="Suh M.C."/>
            <person name="Lee S.B."/>
            <person name="Kim Y.K."/>
            <person name="Shin Y."/>
            <person name="Noh S.J."/>
            <person name="Park J."/>
            <person name="Seo Y.S."/>
            <person name="Kwon S.Y."/>
            <person name="Kim H.A."/>
            <person name="Park J.M."/>
            <person name="Kim H.J."/>
            <person name="Choi S.B."/>
            <person name="Bosland P.W."/>
            <person name="Reeves G."/>
            <person name="Jo S.H."/>
            <person name="Lee B.W."/>
            <person name="Cho H.T."/>
            <person name="Choi H.S."/>
            <person name="Lee M.S."/>
            <person name="Yu Y."/>
            <person name="Do Choi Y."/>
            <person name="Park B.S."/>
            <person name="van Deynze A."/>
            <person name="Ashrafi H."/>
            <person name="Hill T."/>
            <person name="Kim W.T."/>
            <person name="Pai H.S."/>
            <person name="Ahn H.K."/>
            <person name="Yeam I."/>
            <person name="Giovannoni J.J."/>
            <person name="Rose J.K."/>
            <person name="Sorensen I."/>
            <person name="Lee S.J."/>
            <person name="Kim R.W."/>
            <person name="Choi I.Y."/>
            <person name="Choi B.S."/>
            <person name="Lim J.S."/>
            <person name="Lee Y.H."/>
            <person name="Choi D."/>
        </authorList>
    </citation>
    <scope>NUCLEOTIDE SEQUENCE [LARGE SCALE GENOMIC DNA]</scope>
    <source>
        <strain evidence="6">cv. CM334</strain>
    </source>
</reference>
<dbReference type="PANTHER" id="PTHR30540">
    <property type="entry name" value="OSMOTIC STRESS POTASSIUM TRANSPORTER"/>
    <property type="match status" value="1"/>
</dbReference>
<evidence type="ECO:0000256" key="3">
    <source>
        <dbReference type="SAM" id="Phobius"/>
    </source>
</evidence>
<keyword evidence="6" id="KW-1185">Reference proteome</keyword>
<dbReference type="GO" id="GO:0015079">
    <property type="term" value="F:potassium ion transmembrane transporter activity"/>
    <property type="evidence" value="ECO:0007669"/>
    <property type="project" value="InterPro"/>
</dbReference>
<comment type="subcellular location">
    <subcellularLocation>
        <location evidence="1">Cell membrane</location>
        <topology evidence="1">Multi-pass membrane protein</topology>
    </subcellularLocation>
</comment>
<feature type="transmembrane region" description="Helical" evidence="3">
    <location>
        <begin position="131"/>
        <end position="148"/>
    </location>
</feature>
<dbReference type="AlphaFoldDB" id="A0A2G2ZW72"/>
<name>A0A2G2ZW72_CAPAN</name>
<dbReference type="PANTHER" id="PTHR30540:SF87">
    <property type="entry name" value="POTASSIUM TRANSPORTER"/>
    <property type="match status" value="1"/>
</dbReference>
<proteinExistence type="inferred from homology"/>
<gene>
    <name evidence="5" type="ORF">T459_08333</name>
</gene>
<sequence>MTDPLGDVAFLQDAVNELRNQVHDLQWELGGVRARMLCEIRRLRRALLLLVEDWPNGVRVWISIAILTLLFMVQRFGTDKVGSSFAYVLCVWFNSIAGIGIYNIAKYDPTVFKALNPKYIIEYFKRNKKNAWISIGGVVMCITALSGLPHQKRIPLVLFKVCLKLRFCLTNKDQETKDPISNITLGALGSSSSWLRFPLSILKLAVEIFDGTGHFGMWQGEVLDSLFQQGLNIAIEENKSEKVEDKDWSIINRLACRIIRSCLSREKKYAFKNETSVHKL</sequence>
<evidence type="ECO:0000259" key="4">
    <source>
        <dbReference type="Pfam" id="PF02705"/>
    </source>
</evidence>